<evidence type="ECO:0000259" key="1">
    <source>
        <dbReference type="SMART" id="SM00065"/>
    </source>
</evidence>
<dbReference type="PANTHER" id="PTHR43102:SF2">
    <property type="entry name" value="GAF DOMAIN-CONTAINING PROTEIN"/>
    <property type="match status" value="1"/>
</dbReference>
<dbReference type="Gene3D" id="3.30.450.40">
    <property type="match status" value="1"/>
</dbReference>
<evidence type="ECO:0000313" key="3">
    <source>
        <dbReference type="Proteomes" id="UP001367030"/>
    </source>
</evidence>
<dbReference type="SMART" id="SM00065">
    <property type="entry name" value="GAF"/>
    <property type="match status" value="1"/>
</dbReference>
<protein>
    <submittedName>
        <fullName evidence="2">GAF domain-containing protein</fullName>
    </submittedName>
</protein>
<keyword evidence="3" id="KW-1185">Reference proteome</keyword>
<feature type="domain" description="GAF" evidence="1">
    <location>
        <begin position="20"/>
        <end position="168"/>
    </location>
</feature>
<evidence type="ECO:0000313" key="2">
    <source>
        <dbReference type="EMBL" id="MEJ8854114.1"/>
    </source>
</evidence>
<dbReference type="Pfam" id="PF13185">
    <property type="entry name" value="GAF_2"/>
    <property type="match status" value="1"/>
</dbReference>
<organism evidence="2 3">
    <name type="scientific">Variovorax robiniae</name>
    <dbReference type="NCBI Taxonomy" id="1836199"/>
    <lineage>
        <taxon>Bacteria</taxon>
        <taxon>Pseudomonadati</taxon>
        <taxon>Pseudomonadota</taxon>
        <taxon>Betaproteobacteria</taxon>
        <taxon>Burkholderiales</taxon>
        <taxon>Comamonadaceae</taxon>
        <taxon>Variovorax</taxon>
    </lineage>
</organism>
<accession>A0ABU8X384</accession>
<comment type="caution">
    <text evidence="2">The sequence shown here is derived from an EMBL/GenBank/DDBJ whole genome shotgun (WGS) entry which is preliminary data.</text>
</comment>
<name>A0ABU8X384_9BURK</name>
<dbReference type="InterPro" id="IPR003018">
    <property type="entry name" value="GAF"/>
</dbReference>
<dbReference type="PANTHER" id="PTHR43102">
    <property type="entry name" value="SLR1143 PROTEIN"/>
    <property type="match status" value="1"/>
</dbReference>
<dbReference type="EMBL" id="JBBKZS010000002">
    <property type="protein sequence ID" value="MEJ8854114.1"/>
    <property type="molecule type" value="Genomic_DNA"/>
</dbReference>
<proteinExistence type="predicted"/>
<dbReference type="SUPFAM" id="SSF55781">
    <property type="entry name" value="GAF domain-like"/>
    <property type="match status" value="1"/>
</dbReference>
<sequence length="185" mass="20789">MLEVRISELLVATPEGGDDLISDVVPDVLRLLREHLKMDVVFVSEFVDNRRVFRRVETAPGKRPIEVGQSDPLEESFCQRVIDGRLPRMVSNTADYVVSAGLPETPFPVGAHLSTPVILNDGRVYGTLCCFSFAPNDELTQRDLKKLEMSAQLAARRIDQENARAAEKAMANWSLEPQQELARRR</sequence>
<dbReference type="InterPro" id="IPR029016">
    <property type="entry name" value="GAF-like_dom_sf"/>
</dbReference>
<dbReference type="RefSeq" id="WP_340334201.1">
    <property type="nucleotide sequence ID" value="NZ_JBBKZS010000002.1"/>
</dbReference>
<dbReference type="Proteomes" id="UP001367030">
    <property type="component" value="Unassembled WGS sequence"/>
</dbReference>
<reference evidence="2 3" key="1">
    <citation type="submission" date="2024-03" db="EMBL/GenBank/DDBJ databases">
        <title>Novel species of the genus Variovorax.</title>
        <authorList>
            <person name="Liu Q."/>
            <person name="Xin Y.-H."/>
        </authorList>
    </citation>
    <scope>NUCLEOTIDE SEQUENCE [LARGE SCALE GENOMIC DNA]</scope>
    <source>
        <strain evidence="2 3">KACC 18901</strain>
    </source>
</reference>
<gene>
    <name evidence="2" type="ORF">WKW79_06025</name>
</gene>